<evidence type="ECO:0000313" key="10">
    <source>
        <dbReference type="EMBL" id="PZP51866.1"/>
    </source>
</evidence>
<dbReference type="InterPro" id="IPR029063">
    <property type="entry name" value="SAM-dependent_MTases_sf"/>
</dbReference>
<comment type="caution">
    <text evidence="10">The sequence shown here is derived from an EMBL/GenBank/DDBJ whole genome shotgun (WGS) entry which is preliminary data.</text>
</comment>
<dbReference type="PANTHER" id="PTHR11727">
    <property type="entry name" value="DIMETHYLADENOSINE TRANSFERASE"/>
    <property type="match status" value="1"/>
</dbReference>
<evidence type="ECO:0000256" key="5">
    <source>
        <dbReference type="ARBA" id="ARBA00022691"/>
    </source>
</evidence>
<keyword evidence="1 7" id="KW-0963">Cytoplasm</keyword>
<evidence type="ECO:0000256" key="4">
    <source>
        <dbReference type="ARBA" id="ARBA00022679"/>
    </source>
</evidence>
<protein>
    <recommendedName>
        <fullName evidence="7">Ribosomal RNA small subunit methyltransferase A</fullName>
        <ecNumber evidence="7">2.1.1.182</ecNumber>
    </recommendedName>
    <alternativeName>
        <fullName evidence="7">16S rRNA (adenine(1518)-N(6)/adenine(1519)-N(6))-dimethyltransferase</fullName>
    </alternativeName>
    <alternativeName>
        <fullName evidence="7">16S rRNA dimethyladenosine transferase</fullName>
    </alternativeName>
    <alternativeName>
        <fullName evidence="7">16S rRNA dimethylase</fullName>
    </alternativeName>
    <alternativeName>
        <fullName evidence="7">S-adenosylmethionine-6-N', N'-adenosyl(rRNA) dimethyltransferase</fullName>
    </alternativeName>
</protein>
<dbReference type="InterPro" id="IPR001737">
    <property type="entry name" value="KsgA/Erm"/>
</dbReference>
<proteinExistence type="inferred from homology"/>
<dbReference type="GO" id="GO:0052908">
    <property type="term" value="F:16S rRNA (adenine(1518)-N(6)/adenine(1519)-N(6))-dimethyltransferase activity"/>
    <property type="evidence" value="ECO:0007669"/>
    <property type="project" value="UniProtKB-EC"/>
</dbReference>
<dbReference type="NCBIfam" id="TIGR00755">
    <property type="entry name" value="ksgA"/>
    <property type="match status" value="1"/>
</dbReference>
<dbReference type="InterPro" id="IPR023165">
    <property type="entry name" value="rRNA_Ade_diMease-like_C"/>
</dbReference>
<name>A0A2W5H1G3_9SPHI</name>
<organism evidence="10 11">
    <name type="scientific">Pseudopedobacter saltans</name>
    <dbReference type="NCBI Taxonomy" id="151895"/>
    <lineage>
        <taxon>Bacteria</taxon>
        <taxon>Pseudomonadati</taxon>
        <taxon>Bacteroidota</taxon>
        <taxon>Sphingobacteriia</taxon>
        <taxon>Sphingobacteriales</taxon>
        <taxon>Sphingobacteriaceae</taxon>
        <taxon>Pseudopedobacter</taxon>
    </lineage>
</organism>
<dbReference type="Gene3D" id="3.40.50.150">
    <property type="entry name" value="Vaccinia Virus protein VP39"/>
    <property type="match status" value="1"/>
</dbReference>
<feature type="binding site" evidence="7 8">
    <location>
        <position position="16"/>
    </location>
    <ligand>
        <name>S-adenosyl-L-methionine</name>
        <dbReference type="ChEBI" id="CHEBI:59789"/>
    </ligand>
</feature>
<dbReference type="PANTHER" id="PTHR11727:SF7">
    <property type="entry name" value="DIMETHYLADENOSINE TRANSFERASE-RELATED"/>
    <property type="match status" value="1"/>
</dbReference>
<dbReference type="SMART" id="SM00650">
    <property type="entry name" value="rADc"/>
    <property type="match status" value="1"/>
</dbReference>
<dbReference type="HAMAP" id="MF_00607">
    <property type="entry name" value="16SrRNA_methyltr_A"/>
    <property type="match status" value="1"/>
</dbReference>
<dbReference type="AlphaFoldDB" id="A0A2W5H1G3"/>
<dbReference type="InterPro" id="IPR020598">
    <property type="entry name" value="rRNA_Ade_methylase_Trfase_N"/>
</dbReference>
<feature type="binding site" evidence="7 8">
    <location>
        <position position="41"/>
    </location>
    <ligand>
        <name>S-adenosyl-L-methionine</name>
        <dbReference type="ChEBI" id="CHEBI:59789"/>
    </ligand>
</feature>
<keyword evidence="5 7" id="KW-0949">S-adenosyl-L-methionine</keyword>
<evidence type="ECO:0000256" key="6">
    <source>
        <dbReference type="ARBA" id="ARBA00022884"/>
    </source>
</evidence>
<evidence type="ECO:0000256" key="2">
    <source>
        <dbReference type="ARBA" id="ARBA00022552"/>
    </source>
</evidence>
<dbReference type="SUPFAM" id="SSF53335">
    <property type="entry name" value="S-adenosyl-L-methionine-dependent methyltransferases"/>
    <property type="match status" value="1"/>
</dbReference>
<evidence type="ECO:0000256" key="3">
    <source>
        <dbReference type="ARBA" id="ARBA00022603"/>
    </source>
</evidence>
<evidence type="ECO:0000256" key="1">
    <source>
        <dbReference type="ARBA" id="ARBA00022490"/>
    </source>
</evidence>
<dbReference type="PROSITE" id="PS01131">
    <property type="entry name" value="RRNA_A_DIMETH"/>
    <property type="match status" value="1"/>
</dbReference>
<reference evidence="10 11" key="1">
    <citation type="submission" date="2017-11" db="EMBL/GenBank/DDBJ databases">
        <title>Infants hospitalized years apart are colonized by the same room-sourced microbial strains.</title>
        <authorList>
            <person name="Brooks B."/>
            <person name="Olm M.R."/>
            <person name="Firek B.A."/>
            <person name="Baker R."/>
            <person name="Thomas B.C."/>
            <person name="Morowitz M.J."/>
            <person name="Banfield J.F."/>
        </authorList>
    </citation>
    <scope>NUCLEOTIDE SEQUENCE [LARGE SCALE GENOMIC DNA]</scope>
    <source>
        <strain evidence="10">S2_009_000_R2_76</strain>
    </source>
</reference>
<dbReference type="EC" id="2.1.1.182" evidence="7"/>
<evidence type="ECO:0000256" key="8">
    <source>
        <dbReference type="PROSITE-ProRule" id="PRU01026"/>
    </source>
</evidence>
<feature type="domain" description="Ribosomal RNA adenine methylase transferase N-terminal" evidence="9">
    <location>
        <begin position="21"/>
        <end position="189"/>
    </location>
</feature>
<dbReference type="InterPro" id="IPR011530">
    <property type="entry name" value="rRNA_adenine_dimethylase"/>
</dbReference>
<evidence type="ECO:0000313" key="11">
    <source>
        <dbReference type="Proteomes" id="UP000249645"/>
    </source>
</evidence>
<feature type="binding site" evidence="7 8">
    <location>
        <position position="63"/>
    </location>
    <ligand>
        <name>S-adenosyl-L-methionine</name>
        <dbReference type="ChEBI" id="CHEBI:59789"/>
    </ligand>
</feature>
<comment type="similarity">
    <text evidence="7">Belongs to the class I-like SAM-binding methyltransferase superfamily. rRNA adenine N(6)-methyltransferase family. RsmA subfamily.</text>
</comment>
<evidence type="ECO:0000259" key="9">
    <source>
        <dbReference type="SMART" id="SM00650"/>
    </source>
</evidence>
<dbReference type="GO" id="GO:0003723">
    <property type="term" value="F:RNA binding"/>
    <property type="evidence" value="ECO:0007669"/>
    <property type="project" value="UniProtKB-UniRule"/>
</dbReference>
<gene>
    <name evidence="7 10" type="primary">rsmA</name>
    <name evidence="7" type="synonym">ksgA</name>
    <name evidence="10" type="ORF">DI598_02175</name>
</gene>
<evidence type="ECO:0000256" key="7">
    <source>
        <dbReference type="HAMAP-Rule" id="MF_00607"/>
    </source>
</evidence>
<sequence length="253" mass="28751">MSQPYTLKKSLGQHFLKDETVCEKIVEALKSQSFDRLLEVGPGGGALTKHLLKIENIDFKAVELDAEKVEFLQKTYPILKDKIILQSVLDMAVPFEEQFTVVGNFPYNISSQIVFKVLEWKSQVPVCIGMFQKEVADRIAASHGGKVYGITSVLTQAFYDVKYLFDVPPESFNPPPKVMSGVIRMKRRTDVPEMKTQKALFTLVKLAFNQRRKTMRNAVKSLFSAEQLADPIFDKRAEQLSVNDFCALTFRMN</sequence>
<dbReference type="FunFam" id="1.10.8.100:FF:000001">
    <property type="entry name" value="Ribosomal RNA small subunit methyltransferase A"/>
    <property type="match status" value="1"/>
</dbReference>
<comment type="function">
    <text evidence="7">Specifically dimethylates two adjacent adenosines (A1518 and A1519) in the loop of a conserved hairpin near the 3'-end of 16S rRNA in the 30S particle. May play a critical role in biogenesis of 30S subunits.</text>
</comment>
<keyword evidence="3 7" id="KW-0489">Methyltransferase</keyword>
<accession>A0A2W5H1G3</accession>
<comment type="caution">
    <text evidence="7 8">Lacks conserved residue(s) required for the propagation of feature annotation.</text>
</comment>
<keyword evidence="2 7" id="KW-0698">rRNA processing</keyword>
<dbReference type="GO" id="GO:0005829">
    <property type="term" value="C:cytosol"/>
    <property type="evidence" value="ECO:0007669"/>
    <property type="project" value="TreeGrafter"/>
</dbReference>
<dbReference type="Gene3D" id="1.10.8.100">
    <property type="entry name" value="Ribosomal RNA adenine dimethylase-like, domain 2"/>
    <property type="match status" value="1"/>
</dbReference>
<comment type="subcellular location">
    <subcellularLocation>
        <location evidence="7">Cytoplasm</location>
    </subcellularLocation>
</comment>
<dbReference type="PROSITE" id="PS51689">
    <property type="entry name" value="SAM_RNA_A_N6_MT"/>
    <property type="match status" value="1"/>
</dbReference>
<dbReference type="EMBL" id="QFOI01000019">
    <property type="protein sequence ID" value="PZP51866.1"/>
    <property type="molecule type" value="Genomic_DNA"/>
</dbReference>
<dbReference type="Proteomes" id="UP000249645">
    <property type="component" value="Unassembled WGS sequence"/>
</dbReference>
<dbReference type="InterPro" id="IPR020596">
    <property type="entry name" value="rRNA_Ade_Mease_Trfase_CS"/>
</dbReference>
<keyword evidence="6 7" id="KW-0694">RNA-binding</keyword>
<comment type="catalytic activity">
    <reaction evidence="7">
        <text>adenosine(1518)/adenosine(1519) in 16S rRNA + 4 S-adenosyl-L-methionine = N(6)-dimethyladenosine(1518)/N(6)-dimethyladenosine(1519) in 16S rRNA + 4 S-adenosyl-L-homocysteine + 4 H(+)</text>
        <dbReference type="Rhea" id="RHEA:19609"/>
        <dbReference type="Rhea" id="RHEA-COMP:10232"/>
        <dbReference type="Rhea" id="RHEA-COMP:10233"/>
        <dbReference type="ChEBI" id="CHEBI:15378"/>
        <dbReference type="ChEBI" id="CHEBI:57856"/>
        <dbReference type="ChEBI" id="CHEBI:59789"/>
        <dbReference type="ChEBI" id="CHEBI:74411"/>
        <dbReference type="ChEBI" id="CHEBI:74493"/>
        <dbReference type="EC" id="2.1.1.182"/>
    </reaction>
</comment>
<keyword evidence="4 7" id="KW-0808">Transferase</keyword>
<feature type="binding site" evidence="7 8">
    <location>
        <position position="104"/>
    </location>
    <ligand>
        <name>S-adenosyl-L-methionine</name>
        <dbReference type="ChEBI" id="CHEBI:59789"/>
    </ligand>
</feature>
<dbReference type="Pfam" id="PF00398">
    <property type="entry name" value="RrnaAD"/>
    <property type="match status" value="1"/>
</dbReference>
<feature type="binding site" evidence="7 8">
    <location>
        <position position="14"/>
    </location>
    <ligand>
        <name>S-adenosyl-L-methionine</name>
        <dbReference type="ChEBI" id="CHEBI:59789"/>
    </ligand>
</feature>